<dbReference type="KEGG" id="bpg:Bathy05g01230"/>
<feature type="compositionally biased region" description="Basic and acidic residues" evidence="1">
    <location>
        <begin position="55"/>
        <end position="72"/>
    </location>
</feature>
<dbReference type="InterPro" id="IPR003675">
    <property type="entry name" value="Rce1/LyrA-like_dom"/>
</dbReference>
<keyword evidence="2" id="KW-0812">Transmembrane</keyword>
<dbReference type="AlphaFoldDB" id="K8EVT7"/>
<accession>K8EVT7</accession>
<reference evidence="4 5" key="1">
    <citation type="submission" date="2011-10" db="EMBL/GenBank/DDBJ databases">
        <authorList>
            <person name="Genoscope - CEA"/>
        </authorList>
    </citation>
    <scope>NUCLEOTIDE SEQUENCE [LARGE SCALE GENOMIC DNA]</scope>
    <source>
        <strain evidence="4 5">RCC 1105</strain>
    </source>
</reference>
<evidence type="ECO:0000313" key="4">
    <source>
        <dbReference type="EMBL" id="CCO16570.1"/>
    </source>
</evidence>
<keyword evidence="2" id="KW-1133">Transmembrane helix</keyword>
<keyword evidence="2" id="KW-0472">Membrane</keyword>
<organism evidence="4 5">
    <name type="scientific">Bathycoccus prasinos</name>
    <dbReference type="NCBI Taxonomy" id="41875"/>
    <lineage>
        <taxon>Eukaryota</taxon>
        <taxon>Viridiplantae</taxon>
        <taxon>Chlorophyta</taxon>
        <taxon>Mamiellophyceae</taxon>
        <taxon>Mamiellales</taxon>
        <taxon>Bathycoccaceae</taxon>
        <taxon>Bathycoccus</taxon>
    </lineage>
</organism>
<feature type="compositionally biased region" description="Polar residues" evidence="1">
    <location>
        <begin position="73"/>
        <end position="86"/>
    </location>
</feature>
<sequence>MTTTTLNTVEKSEMNLSSENDEKEEETTMESSNNNNNNNNNVNFKLQKPKKRKVNKETYNDVVEKRRRESQEARTMNEASTSSSSLVIPSRDDVVASCTSTSTLILMLGLGARFVVPKLAEMNPLTLGLIKDGVDWKHACLASALAVGVTAGRVAFMSASEDFRKETNDSNKQVLTNLEFPDVLFCAAYPALAEEMLFRGALMPALGGGAVGVLVAGTVFGALHISGERKVSFAVWAATVGILYGATCEYLADGDLFVPICGHALANIYSALLWRASESERGFEYK</sequence>
<evidence type="ECO:0000256" key="2">
    <source>
        <dbReference type="SAM" id="Phobius"/>
    </source>
</evidence>
<dbReference type="EMBL" id="FO082274">
    <property type="protein sequence ID" value="CCO16570.1"/>
    <property type="molecule type" value="Genomic_DNA"/>
</dbReference>
<protein>
    <recommendedName>
        <fullName evidence="3">CAAX prenyl protease 2/Lysostaphin resistance protein A-like domain-containing protein</fullName>
    </recommendedName>
</protein>
<dbReference type="eggNOG" id="ENOG502QTQU">
    <property type="taxonomic scope" value="Eukaryota"/>
</dbReference>
<dbReference type="Pfam" id="PF02517">
    <property type="entry name" value="Rce1-like"/>
    <property type="match status" value="1"/>
</dbReference>
<proteinExistence type="predicted"/>
<keyword evidence="5" id="KW-1185">Reference proteome</keyword>
<evidence type="ECO:0000313" key="5">
    <source>
        <dbReference type="Proteomes" id="UP000198341"/>
    </source>
</evidence>
<dbReference type="GO" id="GO:0080120">
    <property type="term" value="P:CAAX-box protein maturation"/>
    <property type="evidence" value="ECO:0007669"/>
    <property type="project" value="UniProtKB-ARBA"/>
</dbReference>
<feature type="domain" description="CAAX prenyl protease 2/Lysostaphin resistance protein A-like" evidence="3">
    <location>
        <begin position="180"/>
        <end position="268"/>
    </location>
</feature>
<feature type="compositionally biased region" description="Low complexity" evidence="1">
    <location>
        <begin position="29"/>
        <end position="43"/>
    </location>
</feature>
<dbReference type="GO" id="GO:0004175">
    <property type="term" value="F:endopeptidase activity"/>
    <property type="evidence" value="ECO:0007669"/>
    <property type="project" value="UniProtKB-ARBA"/>
</dbReference>
<feature type="compositionally biased region" description="Acidic residues" evidence="1">
    <location>
        <begin position="19"/>
        <end position="28"/>
    </location>
</feature>
<evidence type="ECO:0000256" key="1">
    <source>
        <dbReference type="SAM" id="MobiDB-lite"/>
    </source>
</evidence>
<name>K8EVT7_9CHLO</name>
<feature type="region of interest" description="Disordered" evidence="1">
    <location>
        <begin position="1"/>
        <end position="86"/>
    </location>
</feature>
<dbReference type="RefSeq" id="XP_007513012.1">
    <property type="nucleotide sequence ID" value="XM_007512950.1"/>
</dbReference>
<dbReference type="Proteomes" id="UP000198341">
    <property type="component" value="Chromosome 5"/>
</dbReference>
<evidence type="ECO:0000259" key="3">
    <source>
        <dbReference type="Pfam" id="PF02517"/>
    </source>
</evidence>
<dbReference type="PANTHER" id="PTHR43592">
    <property type="entry name" value="CAAX AMINO TERMINAL PROTEASE"/>
    <property type="match status" value="1"/>
</dbReference>
<feature type="transmembrane region" description="Helical" evidence="2">
    <location>
        <begin position="205"/>
        <end position="227"/>
    </location>
</feature>
<dbReference type="PANTHER" id="PTHR43592:SF7">
    <property type="entry name" value="CAAX AMINO TERMINAL PROTEASE FAMILY PROTEIN"/>
    <property type="match status" value="1"/>
</dbReference>
<dbReference type="OrthoDB" id="2017864at2759"/>
<dbReference type="GeneID" id="19015627"/>
<gene>
    <name evidence="4" type="ORF">Bathy05g01230</name>
</gene>